<dbReference type="EMBL" id="KV784356">
    <property type="protein sequence ID" value="OEU18697.1"/>
    <property type="molecule type" value="Genomic_DNA"/>
</dbReference>
<dbReference type="SMART" id="SM00534">
    <property type="entry name" value="MUTSac"/>
    <property type="match status" value="1"/>
</dbReference>
<dbReference type="GO" id="GO:0032301">
    <property type="term" value="C:MutSalpha complex"/>
    <property type="evidence" value="ECO:0007669"/>
    <property type="project" value="TreeGrafter"/>
</dbReference>
<keyword evidence="2" id="KW-0547">Nucleotide-binding</keyword>
<feature type="non-terminal residue" evidence="6">
    <location>
        <position position="153"/>
    </location>
</feature>
<proteinExistence type="inferred from homology"/>
<gene>
    <name evidence="6" type="primary">MutS_homolog1_a</name>
    <name evidence="6" type="ORF">FRACYDRAFT_183775</name>
</gene>
<evidence type="ECO:0000256" key="4">
    <source>
        <dbReference type="ARBA" id="ARBA00023125"/>
    </source>
</evidence>
<protein>
    <submittedName>
        <fullName evidence="6">p-loop containing nucleoside triphosphate hydrolase protein</fullName>
    </submittedName>
</protein>
<dbReference type="OrthoDB" id="1924787at2759"/>
<dbReference type="GO" id="GO:0016787">
    <property type="term" value="F:hydrolase activity"/>
    <property type="evidence" value="ECO:0007669"/>
    <property type="project" value="UniProtKB-KW"/>
</dbReference>
<keyword evidence="7" id="KW-1185">Reference proteome</keyword>
<dbReference type="PANTHER" id="PTHR11361">
    <property type="entry name" value="DNA MISMATCH REPAIR PROTEIN MUTS FAMILY MEMBER"/>
    <property type="match status" value="1"/>
</dbReference>
<dbReference type="InterPro" id="IPR027417">
    <property type="entry name" value="P-loop_NTPase"/>
</dbReference>
<dbReference type="Gene3D" id="3.40.50.300">
    <property type="entry name" value="P-loop containing nucleotide triphosphate hydrolases"/>
    <property type="match status" value="1"/>
</dbReference>
<organism evidence="6 7">
    <name type="scientific">Fragilariopsis cylindrus CCMP1102</name>
    <dbReference type="NCBI Taxonomy" id="635003"/>
    <lineage>
        <taxon>Eukaryota</taxon>
        <taxon>Sar</taxon>
        <taxon>Stramenopiles</taxon>
        <taxon>Ochrophyta</taxon>
        <taxon>Bacillariophyta</taxon>
        <taxon>Bacillariophyceae</taxon>
        <taxon>Bacillariophycidae</taxon>
        <taxon>Bacillariales</taxon>
        <taxon>Bacillariaceae</taxon>
        <taxon>Fragilariopsis</taxon>
    </lineage>
</organism>
<dbReference type="GO" id="GO:0030983">
    <property type="term" value="F:mismatched DNA binding"/>
    <property type="evidence" value="ECO:0007669"/>
    <property type="project" value="InterPro"/>
</dbReference>
<evidence type="ECO:0000256" key="1">
    <source>
        <dbReference type="ARBA" id="ARBA00006271"/>
    </source>
</evidence>
<dbReference type="SUPFAM" id="SSF52540">
    <property type="entry name" value="P-loop containing nucleoside triphosphate hydrolases"/>
    <property type="match status" value="1"/>
</dbReference>
<dbReference type="GO" id="GO:0006298">
    <property type="term" value="P:mismatch repair"/>
    <property type="evidence" value="ECO:0007669"/>
    <property type="project" value="InterPro"/>
</dbReference>
<evidence type="ECO:0000313" key="6">
    <source>
        <dbReference type="EMBL" id="OEU18697.1"/>
    </source>
</evidence>
<dbReference type="InterPro" id="IPR000432">
    <property type="entry name" value="DNA_mismatch_repair_MutS_C"/>
</dbReference>
<evidence type="ECO:0000256" key="2">
    <source>
        <dbReference type="ARBA" id="ARBA00022741"/>
    </source>
</evidence>
<comment type="similarity">
    <text evidence="1">Belongs to the DNA mismatch repair MutS family.</text>
</comment>
<reference evidence="6 7" key="1">
    <citation type="submission" date="2016-09" db="EMBL/GenBank/DDBJ databases">
        <title>Extensive genetic diversity and differential bi-allelic expression allows diatom success in the polar Southern Ocean.</title>
        <authorList>
            <consortium name="DOE Joint Genome Institute"/>
            <person name="Mock T."/>
            <person name="Otillar R.P."/>
            <person name="Strauss J."/>
            <person name="Dupont C."/>
            <person name="Frickenhaus S."/>
            <person name="Maumus F."/>
            <person name="Mcmullan M."/>
            <person name="Sanges R."/>
            <person name="Schmutz J."/>
            <person name="Toseland A."/>
            <person name="Valas R."/>
            <person name="Veluchamy A."/>
            <person name="Ward B.J."/>
            <person name="Allen A."/>
            <person name="Barry K."/>
            <person name="Falciatore A."/>
            <person name="Ferrante M."/>
            <person name="Fortunato A.E."/>
            <person name="Gloeckner G."/>
            <person name="Gruber A."/>
            <person name="Hipkin R."/>
            <person name="Janech M."/>
            <person name="Kroth P."/>
            <person name="Leese F."/>
            <person name="Lindquist E."/>
            <person name="Lyon B.R."/>
            <person name="Martin J."/>
            <person name="Mayer C."/>
            <person name="Parker M."/>
            <person name="Quesneville H."/>
            <person name="Raymond J."/>
            <person name="Uhlig C."/>
            <person name="Valentin K.U."/>
            <person name="Worden A.Z."/>
            <person name="Armbrust E.V."/>
            <person name="Bowler C."/>
            <person name="Green B."/>
            <person name="Moulton V."/>
            <person name="Van Oosterhout C."/>
            <person name="Grigoriev I."/>
        </authorList>
    </citation>
    <scope>NUCLEOTIDE SEQUENCE [LARGE SCALE GENOMIC DNA]</scope>
    <source>
        <strain evidence="6 7">CCMP1102</strain>
    </source>
</reference>
<keyword evidence="4" id="KW-0238">DNA-binding</keyword>
<keyword evidence="6" id="KW-0378">Hydrolase</keyword>
<dbReference type="Proteomes" id="UP000095751">
    <property type="component" value="Unassembled WGS sequence"/>
</dbReference>
<keyword evidence="3" id="KW-0067">ATP-binding</keyword>
<dbReference type="InterPro" id="IPR045076">
    <property type="entry name" value="MutS"/>
</dbReference>
<dbReference type="KEGG" id="fcy:FRACYDRAFT_183775"/>
<dbReference type="Pfam" id="PF00488">
    <property type="entry name" value="MutS_V"/>
    <property type="match status" value="1"/>
</dbReference>
<sequence>MGDNIGGVVPVDLRLSSETGERALIISGPNGGGKTLSMKSFGLVSVLTKLGIPIPIKKGGNRPRVDYFDGIFVNVGDKQSVLDGESTWTSILNSCATMLQTIEEQQEEKNKSSYLVLLDELGTGTDPASGGAVAQAILEELIEKSCKVVVTTH</sequence>
<evidence type="ECO:0000256" key="3">
    <source>
        <dbReference type="ARBA" id="ARBA00022840"/>
    </source>
</evidence>
<accession>A0A1E7FKP0</accession>
<name>A0A1E7FKP0_9STRA</name>
<evidence type="ECO:0000313" key="7">
    <source>
        <dbReference type="Proteomes" id="UP000095751"/>
    </source>
</evidence>
<dbReference type="GO" id="GO:0005524">
    <property type="term" value="F:ATP binding"/>
    <property type="evidence" value="ECO:0007669"/>
    <property type="project" value="UniProtKB-KW"/>
</dbReference>
<dbReference type="AlphaFoldDB" id="A0A1E7FKP0"/>
<dbReference type="GO" id="GO:0140664">
    <property type="term" value="F:ATP-dependent DNA damage sensor activity"/>
    <property type="evidence" value="ECO:0007669"/>
    <property type="project" value="InterPro"/>
</dbReference>
<dbReference type="PANTHER" id="PTHR11361:SF148">
    <property type="entry name" value="DNA MISMATCH REPAIR PROTEIN MSH6"/>
    <property type="match status" value="1"/>
</dbReference>
<dbReference type="InParanoid" id="A0A1E7FKP0"/>
<feature type="domain" description="DNA mismatch repair proteins mutS family" evidence="5">
    <location>
        <begin position="21"/>
        <end position="153"/>
    </location>
</feature>
<evidence type="ECO:0000259" key="5">
    <source>
        <dbReference type="SMART" id="SM00534"/>
    </source>
</evidence>